<dbReference type="EMBL" id="CAOQHR010000005">
    <property type="protein sequence ID" value="CAI6334364.1"/>
    <property type="molecule type" value="Genomic_DNA"/>
</dbReference>
<organism evidence="1 2">
    <name type="scientific">Periconia digitata</name>
    <dbReference type="NCBI Taxonomy" id="1303443"/>
    <lineage>
        <taxon>Eukaryota</taxon>
        <taxon>Fungi</taxon>
        <taxon>Dikarya</taxon>
        <taxon>Ascomycota</taxon>
        <taxon>Pezizomycotina</taxon>
        <taxon>Dothideomycetes</taxon>
        <taxon>Pleosporomycetidae</taxon>
        <taxon>Pleosporales</taxon>
        <taxon>Massarineae</taxon>
        <taxon>Periconiaceae</taxon>
        <taxon>Periconia</taxon>
    </lineage>
</organism>
<sequence length="138" mass="15346">MFARRRLCRSAFLTIQRPRNRSDAVLRNNDDPPAPPCSTTPRVLHRNIIAEFKSVDSHRLPAPAILNRNRIKRILVLVITQQARQDPRLDIGHEPSPAIHEFAVVLRARPVGIVFESMQCGLKAVAWPAGGEGNGCDG</sequence>
<dbReference type="Proteomes" id="UP001152607">
    <property type="component" value="Unassembled WGS sequence"/>
</dbReference>
<proteinExistence type="predicted"/>
<gene>
    <name evidence="1" type="ORF">PDIGIT_LOCUS7421</name>
</gene>
<keyword evidence="2" id="KW-1185">Reference proteome</keyword>
<evidence type="ECO:0000313" key="1">
    <source>
        <dbReference type="EMBL" id="CAI6334364.1"/>
    </source>
</evidence>
<reference evidence="1" key="1">
    <citation type="submission" date="2023-01" db="EMBL/GenBank/DDBJ databases">
        <authorList>
            <person name="Van Ghelder C."/>
            <person name="Rancurel C."/>
        </authorList>
    </citation>
    <scope>NUCLEOTIDE SEQUENCE</scope>
    <source>
        <strain evidence="1">CNCM I-4278</strain>
    </source>
</reference>
<dbReference type="AlphaFoldDB" id="A0A9W4UFG7"/>
<accession>A0A9W4UFG7</accession>
<name>A0A9W4UFG7_9PLEO</name>
<protein>
    <submittedName>
        <fullName evidence="1">Uncharacterized protein</fullName>
    </submittedName>
</protein>
<comment type="caution">
    <text evidence="1">The sequence shown here is derived from an EMBL/GenBank/DDBJ whole genome shotgun (WGS) entry which is preliminary data.</text>
</comment>
<evidence type="ECO:0000313" key="2">
    <source>
        <dbReference type="Proteomes" id="UP001152607"/>
    </source>
</evidence>